<proteinExistence type="predicted"/>
<protein>
    <submittedName>
        <fullName evidence="1">Uncharacterized protein</fullName>
    </submittedName>
</protein>
<dbReference type="Proteomes" id="UP001054945">
    <property type="component" value="Unassembled WGS sequence"/>
</dbReference>
<keyword evidence="2" id="KW-1185">Reference proteome</keyword>
<dbReference type="AlphaFoldDB" id="A0AAV4WZD6"/>
<evidence type="ECO:0000313" key="2">
    <source>
        <dbReference type="Proteomes" id="UP001054945"/>
    </source>
</evidence>
<organism evidence="1 2">
    <name type="scientific">Caerostris extrusa</name>
    <name type="common">Bark spider</name>
    <name type="synonym">Caerostris bankana</name>
    <dbReference type="NCBI Taxonomy" id="172846"/>
    <lineage>
        <taxon>Eukaryota</taxon>
        <taxon>Metazoa</taxon>
        <taxon>Ecdysozoa</taxon>
        <taxon>Arthropoda</taxon>
        <taxon>Chelicerata</taxon>
        <taxon>Arachnida</taxon>
        <taxon>Araneae</taxon>
        <taxon>Araneomorphae</taxon>
        <taxon>Entelegynae</taxon>
        <taxon>Araneoidea</taxon>
        <taxon>Araneidae</taxon>
        <taxon>Caerostris</taxon>
    </lineage>
</organism>
<evidence type="ECO:0000313" key="1">
    <source>
        <dbReference type="EMBL" id="GIY87624.1"/>
    </source>
</evidence>
<sequence>MARNSSVGEVEPKSRECWKVSSAVPETYPRIHHPLREIIRKGTEGGLEERITILISRKRIKYASTYRNEMTSNCFRPPQGWSEGSCRTRVKNVHLSEAEWDGSQSPFSSLNPQCHRQNRRHIPKIHHPLRKIFRKGTWWEGVEEGIAILISRKRIKYASAYRNEMTWNCFRRPQGVRWLQNESEERSSIPEAPPLTPQT</sequence>
<reference evidence="1 2" key="1">
    <citation type="submission" date="2021-06" db="EMBL/GenBank/DDBJ databases">
        <title>Caerostris extrusa draft genome.</title>
        <authorList>
            <person name="Kono N."/>
            <person name="Arakawa K."/>
        </authorList>
    </citation>
    <scope>NUCLEOTIDE SEQUENCE [LARGE SCALE GENOMIC DNA]</scope>
</reference>
<name>A0AAV4WZD6_CAEEX</name>
<comment type="caution">
    <text evidence="1">The sequence shown here is derived from an EMBL/GenBank/DDBJ whole genome shotgun (WGS) entry which is preliminary data.</text>
</comment>
<gene>
    <name evidence="1" type="ORF">CEXT_320131</name>
</gene>
<accession>A0AAV4WZD6</accession>
<dbReference type="EMBL" id="BPLR01016958">
    <property type="protein sequence ID" value="GIY87624.1"/>
    <property type="molecule type" value="Genomic_DNA"/>
</dbReference>